<dbReference type="Pfam" id="PF06799">
    <property type="entry name" value="CGLD27-like"/>
    <property type="match status" value="1"/>
</dbReference>
<feature type="transmembrane region" description="Helical" evidence="6">
    <location>
        <begin position="1120"/>
        <end position="1140"/>
    </location>
</feature>
<dbReference type="GO" id="GO:0005524">
    <property type="term" value="F:ATP binding"/>
    <property type="evidence" value="ECO:0007669"/>
    <property type="project" value="InterPro"/>
</dbReference>
<feature type="transmembrane region" description="Helical" evidence="6">
    <location>
        <begin position="785"/>
        <end position="804"/>
    </location>
</feature>
<organism evidence="9 10">
    <name type="scientific">Chlorella sorokiniana</name>
    <name type="common">Freshwater green alga</name>
    <dbReference type="NCBI Taxonomy" id="3076"/>
    <lineage>
        <taxon>Eukaryota</taxon>
        <taxon>Viridiplantae</taxon>
        <taxon>Chlorophyta</taxon>
        <taxon>core chlorophytes</taxon>
        <taxon>Trebouxiophyceae</taxon>
        <taxon>Chlorellales</taxon>
        <taxon>Chlorellaceae</taxon>
        <taxon>Chlorella clade</taxon>
        <taxon>Chlorella</taxon>
    </lineage>
</organism>
<evidence type="ECO:0000256" key="4">
    <source>
        <dbReference type="ARBA" id="ARBA00022840"/>
    </source>
</evidence>
<feature type="transmembrane region" description="Helical" evidence="6">
    <location>
        <begin position="128"/>
        <end position="149"/>
    </location>
</feature>
<dbReference type="Pfam" id="PF25601">
    <property type="entry name" value="AAA_lid_14"/>
    <property type="match status" value="1"/>
</dbReference>
<evidence type="ECO:0000256" key="3">
    <source>
        <dbReference type="ARBA" id="ARBA00022741"/>
    </source>
</evidence>
<keyword evidence="6" id="KW-1133">Transmembrane helix</keyword>
<dbReference type="STRING" id="3076.A0A2P6TKA5"/>
<keyword evidence="10" id="KW-1185">Reference proteome</keyword>
<name>A0A2P6TKA5_CHLSO</name>
<dbReference type="AlphaFoldDB" id="A0A2P6TKA5"/>
<dbReference type="Pfam" id="PF00158">
    <property type="entry name" value="Sigma54_activat"/>
    <property type="match status" value="1"/>
</dbReference>
<dbReference type="GO" id="GO:0006355">
    <property type="term" value="P:regulation of DNA-templated transcription"/>
    <property type="evidence" value="ECO:0007669"/>
    <property type="project" value="InterPro"/>
</dbReference>
<feature type="transmembrane region" description="Helical" evidence="6">
    <location>
        <begin position="1067"/>
        <end position="1087"/>
    </location>
</feature>
<feature type="transmembrane region" description="Helical" evidence="6">
    <location>
        <begin position="711"/>
        <end position="732"/>
    </location>
</feature>
<dbReference type="OrthoDB" id="531141at2759"/>
<reference evidence="9 10" key="1">
    <citation type="journal article" date="2018" name="Plant J.">
        <title>Genome sequences of Chlorella sorokiniana UTEX 1602 and Micractinium conductrix SAG 241.80: implications to maltose excretion by a green alga.</title>
        <authorList>
            <person name="Arriola M.B."/>
            <person name="Velmurugan N."/>
            <person name="Zhang Y."/>
            <person name="Plunkett M.H."/>
            <person name="Hondzo H."/>
            <person name="Barney B.M."/>
        </authorList>
    </citation>
    <scope>NUCLEOTIDE SEQUENCE [LARGE SCALE GENOMIC DNA]</scope>
    <source>
        <strain evidence="10">UTEX 1602</strain>
    </source>
</reference>
<dbReference type="InterPro" id="IPR027417">
    <property type="entry name" value="P-loop_NTPase"/>
</dbReference>
<dbReference type="PROSITE" id="PS51379">
    <property type="entry name" value="4FE4S_FER_2"/>
    <property type="match status" value="1"/>
</dbReference>
<evidence type="ECO:0000313" key="10">
    <source>
        <dbReference type="Proteomes" id="UP000239899"/>
    </source>
</evidence>
<keyword evidence="2" id="KW-1003">Cell membrane</keyword>
<dbReference type="InterPro" id="IPR052378">
    <property type="entry name" value="NosR_regulator"/>
</dbReference>
<keyword evidence="3" id="KW-0547">Nucleotide-binding</keyword>
<dbReference type="Pfam" id="PF12801">
    <property type="entry name" value="Fer4_5"/>
    <property type="match status" value="2"/>
</dbReference>
<evidence type="ECO:0000259" key="8">
    <source>
        <dbReference type="PROSITE" id="PS51379"/>
    </source>
</evidence>
<dbReference type="PROSITE" id="PS50045">
    <property type="entry name" value="SIGMA54_INTERACT_4"/>
    <property type="match status" value="1"/>
</dbReference>
<protein>
    <submittedName>
        <fullName evidence="9">ATPase AAA</fullName>
    </submittedName>
</protein>
<dbReference type="InterPro" id="IPR017900">
    <property type="entry name" value="4Fe4S_Fe_S_CS"/>
</dbReference>
<keyword evidence="6" id="KW-0812">Transmembrane</keyword>
<feature type="transmembrane region" description="Helical" evidence="6">
    <location>
        <begin position="758"/>
        <end position="773"/>
    </location>
</feature>
<gene>
    <name evidence="9" type="ORF">C2E21_6569</name>
</gene>
<feature type="transmembrane region" description="Helical" evidence="6">
    <location>
        <begin position="672"/>
        <end position="691"/>
    </location>
</feature>
<dbReference type="PROSITE" id="PS00198">
    <property type="entry name" value="4FE4S_FER_1"/>
    <property type="match status" value="1"/>
</dbReference>
<evidence type="ECO:0000256" key="5">
    <source>
        <dbReference type="ARBA" id="ARBA00023136"/>
    </source>
</evidence>
<dbReference type="Proteomes" id="UP000239899">
    <property type="component" value="Unassembled WGS sequence"/>
</dbReference>
<keyword evidence="4" id="KW-0067">ATP-binding</keyword>
<feature type="transmembrane region" description="Helical" evidence="6">
    <location>
        <begin position="1152"/>
        <end position="1170"/>
    </location>
</feature>
<feature type="transmembrane region" description="Helical" evidence="6">
    <location>
        <begin position="949"/>
        <end position="970"/>
    </location>
</feature>
<comment type="caution">
    <text evidence="9">The sequence shown here is derived from an EMBL/GenBank/DDBJ whole genome shotgun (WGS) entry which is preliminary data.</text>
</comment>
<comment type="subcellular location">
    <subcellularLocation>
        <location evidence="1">Cell membrane</location>
    </subcellularLocation>
</comment>
<feature type="domain" description="Sigma-54 factor interaction" evidence="7">
    <location>
        <begin position="390"/>
        <end position="625"/>
    </location>
</feature>
<evidence type="ECO:0000313" key="9">
    <source>
        <dbReference type="EMBL" id="PRW44506.1"/>
    </source>
</evidence>
<dbReference type="InterPro" id="IPR017896">
    <property type="entry name" value="4Fe4S_Fe-S-bd"/>
</dbReference>
<dbReference type="InterPro" id="IPR002078">
    <property type="entry name" value="Sigma_54_int"/>
</dbReference>
<dbReference type="InterPro" id="IPR009631">
    <property type="entry name" value="CGLD27-like"/>
</dbReference>
<evidence type="ECO:0000256" key="2">
    <source>
        <dbReference type="ARBA" id="ARBA00022475"/>
    </source>
</evidence>
<dbReference type="Gene3D" id="3.40.50.300">
    <property type="entry name" value="P-loop containing nucleotide triphosphate hydrolases"/>
    <property type="match status" value="1"/>
</dbReference>
<dbReference type="GO" id="GO:0005886">
    <property type="term" value="C:plasma membrane"/>
    <property type="evidence" value="ECO:0007669"/>
    <property type="project" value="UniProtKB-SubCell"/>
</dbReference>
<dbReference type="InterPro" id="IPR058031">
    <property type="entry name" value="AAA_lid_NorR"/>
</dbReference>
<keyword evidence="5 6" id="KW-0472">Membrane</keyword>
<evidence type="ECO:0000259" key="7">
    <source>
        <dbReference type="PROSITE" id="PS50045"/>
    </source>
</evidence>
<dbReference type="PANTHER" id="PTHR30224:SF4">
    <property type="entry name" value="ELECTRON TRANSPORT PROTEIN YCCM-RELATED"/>
    <property type="match status" value="1"/>
</dbReference>
<dbReference type="PANTHER" id="PTHR30224">
    <property type="entry name" value="ELECTRON TRANSPORT PROTEIN"/>
    <property type="match status" value="1"/>
</dbReference>
<evidence type="ECO:0000256" key="1">
    <source>
        <dbReference type="ARBA" id="ARBA00004236"/>
    </source>
</evidence>
<feature type="transmembrane region" description="Helical" evidence="6">
    <location>
        <begin position="99"/>
        <end position="116"/>
    </location>
</feature>
<dbReference type="SUPFAM" id="SSF52540">
    <property type="entry name" value="P-loop containing nucleoside triphosphate hydrolases"/>
    <property type="match status" value="1"/>
</dbReference>
<feature type="domain" description="4Fe-4S ferredoxin-type" evidence="8">
    <location>
        <begin position="870"/>
        <end position="899"/>
    </location>
</feature>
<accession>A0A2P6TKA5</accession>
<dbReference type="Gene3D" id="1.10.8.60">
    <property type="match status" value="1"/>
</dbReference>
<dbReference type="SUPFAM" id="SSF54862">
    <property type="entry name" value="4Fe-4S ferredoxins"/>
    <property type="match status" value="1"/>
</dbReference>
<dbReference type="EMBL" id="LHPG02000013">
    <property type="protein sequence ID" value="PRW44506.1"/>
    <property type="molecule type" value="Genomic_DNA"/>
</dbReference>
<evidence type="ECO:0000256" key="6">
    <source>
        <dbReference type="SAM" id="Phobius"/>
    </source>
</evidence>
<sequence length="1173" mass="129370">MLRSAPMSLQGRLAPCAQQQPLQPLAALCRGLCRQQQRQQRQAGRQLIVLAVRKEQTGLGRLEAAVPREQRPVNELQQLKDNILCSWATLPLPQYGQRLLALYAGVLLLLGGPIAAQTFEPLEQPLEFFLSASTGSLLVVAVAALRIYLAWKYVGDRLLTASLEYEETGWYDGQVFVKPPEVLARDRLLGTYEVRPVLARLRTTLQVVGVGLAGTAVSLALLINSQLDADGAYGRGSARKLMTPNQITPTGIIYSPEVRDLGDLISDDEAAEREAEAQGGVPGYCGDRYFKAFSGGERVCEKRSMLIAAAAAGDAALPAPGGGGGAPGGGKSKATPDSLGRARQAMDSEITDKMTDLQRRLTLAERRLQEERERSAALAPYRVAAPKRGIIGNSRYAQQLRKQIVLASRDPTRKPVLVFGERGLEKDNIAALVHFGSKYHDAPFVRFDCDRLDDDASDLFGAGQKKGLLYYMPPEGTLLLNNGTLLLNNIHKAPKTVLPLLKQTVDAVSRGSMEDWEECADCPNKETCDKGFRECDMSGVLPRIIITAEEAQDELRDLCYMIKVPPLRVRPSDIRAMQAFFLRSIAREKDMDNISLTDEAVRQLEAYSYPLNIAELKTMVERAAAQSDNSGRKLSEDVFWFAKQPRDVLRYDLLKIPMVRRFLRSKLWPEDINFGFTVYAFAFLVGLLFIGPQDRAHNFGLNLFWCFWWPASFFAYPFLGRVWCAVCPFMIYGELVQRWRMSQGAQLLKWPREQMDKWGPWFLFSLFFGILVWEEVWDLSNTAALSSWLLLIITAGAMIGSWHFERRIWCRYLCPIGGMNGLFAKLSMTELRARQGVCSSTCKTYHCFKGGPEEPPEGLETLGCPVYSHPAQLVDNRNCVLCMECLKACPHRSIEFRLRLPGVDLWTTHKPLAAEVCLMFMLLGTVYLHDCDDVLLQLGLNPELFLDSKLPHILLSSAFLTIPGAIAWGVDSLWRLYRQEAAEVTSLLPAWAGAFAGAGAGVSGSGSGAAAAGKAKGNAKRPRDEVAAEARALAVLRASGQAEAEEGGGTGAAALAQQAQAGKLKPFVELAYGYLPLVYTATLAYYLDNAFEEAGLILPVAAATFGIDAPWLPTFTVAPVVTEFLQGSTLLFGAVLSLVLTRKLGARPWKDLWPQCLLIGLFTAELWSLILPN</sequence>
<proteinExistence type="predicted"/>